<evidence type="ECO:0000256" key="13">
    <source>
        <dbReference type="PROSITE-ProRule" id="PRU00723"/>
    </source>
</evidence>
<feature type="compositionally biased region" description="Acidic residues" evidence="14">
    <location>
        <begin position="427"/>
        <end position="440"/>
    </location>
</feature>
<keyword evidence="4 13" id="KW-0479">Metal-binding</keyword>
<comment type="similarity">
    <text evidence="2">Belongs to the RRM CWC2 family.</text>
</comment>
<feature type="domain" description="RRM" evidence="15">
    <location>
        <begin position="128"/>
        <end position="203"/>
    </location>
</feature>
<keyword evidence="11" id="KW-0131">Cell cycle</keyword>
<evidence type="ECO:0000259" key="16">
    <source>
        <dbReference type="PROSITE" id="PS50103"/>
    </source>
</evidence>
<evidence type="ECO:0000256" key="14">
    <source>
        <dbReference type="SAM" id="MobiDB-lite"/>
    </source>
</evidence>
<dbReference type="EMBL" id="JADGJQ010000040">
    <property type="protein sequence ID" value="KAJ3176489.1"/>
    <property type="molecule type" value="Genomic_DNA"/>
</dbReference>
<dbReference type="InterPro" id="IPR039171">
    <property type="entry name" value="Cwc2/Slt11"/>
</dbReference>
<evidence type="ECO:0000256" key="5">
    <source>
        <dbReference type="ARBA" id="ARBA00022728"/>
    </source>
</evidence>
<feature type="compositionally biased region" description="Low complexity" evidence="14">
    <location>
        <begin position="384"/>
        <end position="397"/>
    </location>
</feature>
<dbReference type="SUPFAM" id="SSF90229">
    <property type="entry name" value="CCCH zinc finger"/>
    <property type="match status" value="1"/>
</dbReference>
<dbReference type="GO" id="GO:0008380">
    <property type="term" value="P:RNA splicing"/>
    <property type="evidence" value="ECO:0007669"/>
    <property type="project" value="UniProtKB-KW"/>
</dbReference>
<dbReference type="Proteomes" id="UP001212152">
    <property type="component" value="Unassembled WGS sequence"/>
</dbReference>
<dbReference type="Pfam" id="PF16131">
    <property type="entry name" value="Torus"/>
    <property type="match status" value="1"/>
</dbReference>
<dbReference type="InterPro" id="IPR000504">
    <property type="entry name" value="RRM_dom"/>
</dbReference>
<dbReference type="InterPro" id="IPR035979">
    <property type="entry name" value="RBD_domain_sf"/>
</dbReference>
<protein>
    <submittedName>
        <fullName evidence="17">Pre-mRNA-splicing factor</fullName>
    </submittedName>
</protein>
<dbReference type="SUPFAM" id="SSF54928">
    <property type="entry name" value="RNA-binding domain, RBD"/>
    <property type="match status" value="1"/>
</dbReference>
<dbReference type="FunFam" id="3.30.70.330:FF:000502">
    <property type="entry name" value="Pre-mRNA-splicing factor cwc2, putative"/>
    <property type="match status" value="1"/>
</dbReference>
<keyword evidence="10" id="KW-0539">Nucleus</keyword>
<dbReference type="GO" id="GO:0006397">
    <property type="term" value="P:mRNA processing"/>
    <property type="evidence" value="ECO:0007669"/>
    <property type="project" value="UniProtKB-KW"/>
</dbReference>
<dbReference type="PANTHER" id="PTHR14089">
    <property type="entry name" value="PRE-MRNA-SPLICING FACTOR RBM22"/>
    <property type="match status" value="1"/>
</dbReference>
<evidence type="ECO:0000313" key="18">
    <source>
        <dbReference type="Proteomes" id="UP001212152"/>
    </source>
</evidence>
<evidence type="ECO:0000256" key="12">
    <source>
        <dbReference type="PROSITE-ProRule" id="PRU00176"/>
    </source>
</evidence>
<dbReference type="InterPro" id="IPR000571">
    <property type="entry name" value="Znf_CCCH"/>
</dbReference>
<dbReference type="GO" id="GO:0008270">
    <property type="term" value="F:zinc ion binding"/>
    <property type="evidence" value="ECO:0007669"/>
    <property type="project" value="UniProtKB-KW"/>
</dbReference>
<dbReference type="GO" id="GO:0017070">
    <property type="term" value="F:U6 snRNA binding"/>
    <property type="evidence" value="ECO:0007669"/>
    <property type="project" value="TreeGrafter"/>
</dbReference>
<evidence type="ECO:0000256" key="6">
    <source>
        <dbReference type="ARBA" id="ARBA00022771"/>
    </source>
</evidence>
<evidence type="ECO:0000256" key="8">
    <source>
        <dbReference type="ARBA" id="ARBA00022884"/>
    </source>
</evidence>
<name>A0AAD5THA8_9FUNG</name>
<keyword evidence="7 13" id="KW-0862">Zinc</keyword>
<keyword evidence="9" id="KW-0508">mRNA splicing</keyword>
<evidence type="ECO:0000256" key="11">
    <source>
        <dbReference type="ARBA" id="ARBA00023306"/>
    </source>
</evidence>
<dbReference type="PANTHER" id="PTHR14089:SF2">
    <property type="entry name" value="PRE-MRNA-SPLICING FACTOR CWC2"/>
    <property type="match status" value="1"/>
</dbReference>
<dbReference type="InterPro" id="IPR034181">
    <property type="entry name" value="Cwc2_RRM"/>
</dbReference>
<dbReference type="AlphaFoldDB" id="A0AAD5THA8"/>
<evidence type="ECO:0000256" key="1">
    <source>
        <dbReference type="ARBA" id="ARBA00004123"/>
    </source>
</evidence>
<gene>
    <name evidence="17" type="primary">CWC2</name>
    <name evidence="17" type="ORF">HDU87_005183</name>
</gene>
<comment type="caution">
    <text evidence="17">The sequence shown here is derived from an EMBL/GenBank/DDBJ whole genome shotgun (WGS) entry which is preliminary data.</text>
</comment>
<dbReference type="PROSITE" id="PS50102">
    <property type="entry name" value="RRM"/>
    <property type="match status" value="1"/>
</dbReference>
<keyword evidence="8 12" id="KW-0694">RNA-binding</keyword>
<dbReference type="GO" id="GO:0036002">
    <property type="term" value="F:pre-mRNA binding"/>
    <property type="evidence" value="ECO:0007669"/>
    <property type="project" value="TreeGrafter"/>
</dbReference>
<dbReference type="SMART" id="SM00360">
    <property type="entry name" value="RRM"/>
    <property type="match status" value="1"/>
</dbReference>
<keyword evidence="18" id="KW-1185">Reference proteome</keyword>
<evidence type="ECO:0000256" key="2">
    <source>
        <dbReference type="ARBA" id="ARBA00008024"/>
    </source>
</evidence>
<dbReference type="CDD" id="cd12360">
    <property type="entry name" value="RRM_cwf2"/>
    <property type="match status" value="1"/>
</dbReference>
<dbReference type="InterPro" id="IPR036855">
    <property type="entry name" value="Znf_CCCH_sf"/>
</dbReference>
<sequence>MDVDMTKPARRQISGPARATVNVEQGGSFNIWYNRWQGEGRRHKALEKAERRCNMKKDSGYTKAQPGSIFCIHFSRGCCSRGDQCQYWHRPPIPADREDQTHDCFGRERFREDREDMGGIGSFERDNRTLYVGNIKAPTTEMEEIVRRHFGDWGEIEHLNILHHKNVAFVRYVRRYNAEFAREAMYGQSLDSNEVLNVRWATEDPNPHVKANKKRKVEEHITETVQRNLPQIGTMGTILDYENYYSAGNQAHPLAIADSIPPPTKVARIGPGEEEPSETFAALAAASNEVYEENGEGVNGGTATAAGDADAATADYQPGPDGTYGGWIWDGIGWRYVGEGSTASSTTAVAAAGSEHQQPADEEAYRNWYYAQSGVAAGAQPDTATAEGGAAGSAAAGPQPPVKGAATSAANDKRGALSALAGYASDENSDKDEEEETKQS</sequence>
<feature type="zinc finger region" description="C3H1-type" evidence="13">
    <location>
        <begin position="65"/>
        <end position="92"/>
    </location>
</feature>
<comment type="subcellular location">
    <subcellularLocation>
        <location evidence="1">Nucleus</location>
    </subcellularLocation>
</comment>
<evidence type="ECO:0000256" key="4">
    <source>
        <dbReference type="ARBA" id="ARBA00022723"/>
    </source>
</evidence>
<evidence type="ECO:0000313" key="17">
    <source>
        <dbReference type="EMBL" id="KAJ3176489.1"/>
    </source>
</evidence>
<dbReference type="InterPro" id="IPR032297">
    <property type="entry name" value="Torus"/>
</dbReference>
<feature type="domain" description="C3H1-type" evidence="16">
    <location>
        <begin position="65"/>
        <end position="92"/>
    </location>
</feature>
<evidence type="ECO:0000259" key="15">
    <source>
        <dbReference type="PROSITE" id="PS50102"/>
    </source>
</evidence>
<reference evidence="17" key="1">
    <citation type="submission" date="2020-05" db="EMBL/GenBank/DDBJ databases">
        <title>Phylogenomic resolution of chytrid fungi.</title>
        <authorList>
            <person name="Stajich J.E."/>
            <person name="Amses K."/>
            <person name="Simmons R."/>
            <person name="Seto K."/>
            <person name="Myers J."/>
            <person name="Bonds A."/>
            <person name="Quandt C.A."/>
            <person name="Barry K."/>
            <person name="Liu P."/>
            <person name="Grigoriev I."/>
            <person name="Longcore J.E."/>
            <person name="James T.Y."/>
        </authorList>
    </citation>
    <scope>NUCLEOTIDE SEQUENCE</scope>
    <source>
        <strain evidence="17">JEL0379</strain>
    </source>
</reference>
<evidence type="ECO:0000256" key="10">
    <source>
        <dbReference type="ARBA" id="ARBA00023242"/>
    </source>
</evidence>
<dbReference type="Gene3D" id="3.30.70.330">
    <property type="match status" value="1"/>
</dbReference>
<evidence type="ECO:0000256" key="7">
    <source>
        <dbReference type="ARBA" id="ARBA00022833"/>
    </source>
</evidence>
<dbReference type="Pfam" id="PF00076">
    <property type="entry name" value="RRM_1"/>
    <property type="match status" value="1"/>
</dbReference>
<dbReference type="InterPro" id="IPR012677">
    <property type="entry name" value="Nucleotide-bd_a/b_plait_sf"/>
</dbReference>
<keyword evidence="6 13" id="KW-0863">Zinc-finger</keyword>
<evidence type="ECO:0000256" key="9">
    <source>
        <dbReference type="ARBA" id="ARBA00023187"/>
    </source>
</evidence>
<dbReference type="GO" id="GO:0071006">
    <property type="term" value="C:U2-type catalytic step 1 spliceosome"/>
    <property type="evidence" value="ECO:0007669"/>
    <property type="project" value="TreeGrafter"/>
</dbReference>
<feature type="region of interest" description="Disordered" evidence="14">
    <location>
        <begin position="380"/>
        <end position="440"/>
    </location>
</feature>
<accession>A0AAD5THA8</accession>
<evidence type="ECO:0000256" key="3">
    <source>
        <dbReference type="ARBA" id="ARBA00022664"/>
    </source>
</evidence>
<keyword evidence="5" id="KW-0747">Spliceosome</keyword>
<dbReference type="GO" id="GO:0071007">
    <property type="term" value="C:U2-type catalytic step 2 spliceosome"/>
    <property type="evidence" value="ECO:0007669"/>
    <property type="project" value="TreeGrafter"/>
</dbReference>
<dbReference type="PROSITE" id="PS50103">
    <property type="entry name" value="ZF_C3H1"/>
    <property type="match status" value="1"/>
</dbReference>
<proteinExistence type="inferred from homology"/>
<organism evidence="17 18">
    <name type="scientific">Geranomyces variabilis</name>
    <dbReference type="NCBI Taxonomy" id="109894"/>
    <lineage>
        <taxon>Eukaryota</taxon>
        <taxon>Fungi</taxon>
        <taxon>Fungi incertae sedis</taxon>
        <taxon>Chytridiomycota</taxon>
        <taxon>Chytridiomycota incertae sedis</taxon>
        <taxon>Chytridiomycetes</taxon>
        <taxon>Spizellomycetales</taxon>
        <taxon>Powellomycetaceae</taxon>
        <taxon>Geranomyces</taxon>
    </lineage>
</organism>
<keyword evidence="3" id="KW-0507">mRNA processing</keyword>
<dbReference type="GO" id="GO:0000974">
    <property type="term" value="C:Prp19 complex"/>
    <property type="evidence" value="ECO:0007669"/>
    <property type="project" value="TreeGrafter"/>
</dbReference>